<reference evidence="5" key="1">
    <citation type="journal article" date="2023" name="Comput. Struct. Biotechnol. J.">
        <title>Discovery of a novel marine Bacteroidetes with a rich repertoire of carbohydrate-active enzymes.</title>
        <authorList>
            <person name="Chen B."/>
            <person name="Liu G."/>
            <person name="Chen Q."/>
            <person name="Wang H."/>
            <person name="Liu L."/>
            <person name="Tang K."/>
        </authorList>
    </citation>
    <scope>NUCLEOTIDE SEQUENCE</scope>
    <source>
        <strain evidence="5">TK19036</strain>
    </source>
</reference>
<proteinExistence type="inferred from homology"/>
<protein>
    <submittedName>
        <fullName evidence="5">Site-specific integrase</fullName>
    </submittedName>
</protein>
<evidence type="ECO:0000256" key="3">
    <source>
        <dbReference type="ARBA" id="ARBA00023172"/>
    </source>
</evidence>
<dbReference type="InterPro" id="IPR050090">
    <property type="entry name" value="Tyrosine_recombinase_XerCD"/>
</dbReference>
<dbReference type="Pfam" id="PF13102">
    <property type="entry name" value="Phage_int_SAM_5"/>
    <property type="match status" value="1"/>
</dbReference>
<evidence type="ECO:0000256" key="2">
    <source>
        <dbReference type="ARBA" id="ARBA00023125"/>
    </source>
</evidence>
<organism evidence="5">
    <name type="scientific">Roseihalotalea indica</name>
    <dbReference type="NCBI Taxonomy" id="2867963"/>
    <lineage>
        <taxon>Bacteria</taxon>
        <taxon>Pseudomonadati</taxon>
        <taxon>Bacteroidota</taxon>
        <taxon>Cytophagia</taxon>
        <taxon>Cytophagales</taxon>
        <taxon>Catalimonadaceae</taxon>
        <taxon>Roseihalotalea</taxon>
    </lineage>
</organism>
<feature type="domain" description="Tyr recombinase" evidence="4">
    <location>
        <begin position="223"/>
        <end position="400"/>
    </location>
</feature>
<dbReference type="SUPFAM" id="SSF56349">
    <property type="entry name" value="DNA breaking-rejoining enzymes"/>
    <property type="match status" value="1"/>
</dbReference>
<dbReference type="PROSITE" id="PS51898">
    <property type="entry name" value="TYR_RECOMBINASE"/>
    <property type="match status" value="1"/>
</dbReference>
<evidence type="ECO:0000259" key="4">
    <source>
        <dbReference type="PROSITE" id="PS51898"/>
    </source>
</evidence>
<dbReference type="Pfam" id="PF17293">
    <property type="entry name" value="Arm-DNA-bind_5"/>
    <property type="match status" value="1"/>
</dbReference>
<reference evidence="5" key="2">
    <citation type="journal article" date="2024" name="Antonie Van Leeuwenhoek">
        <title>Roseihalotalea indica gen. nov., sp. nov., a halophilic Bacteroidetes from mesopelagic Southwest Indian Ocean with higher carbohydrate metabolic potential.</title>
        <authorList>
            <person name="Chen B."/>
            <person name="Zhang M."/>
            <person name="Lin D."/>
            <person name="Ye J."/>
            <person name="Tang K."/>
        </authorList>
    </citation>
    <scope>NUCLEOTIDE SEQUENCE</scope>
    <source>
        <strain evidence="5">TK19036</strain>
    </source>
</reference>
<name>A0AA49GGT0_9BACT</name>
<dbReference type="InterPro" id="IPR010998">
    <property type="entry name" value="Integrase_recombinase_N"/>
</dbReference>
<dbReference type="GO" id="GO:0015074">
    <property type="term" value="P:DNA integration"/>
    <property type="evidence" value="ECO:0007669"/>
    <property type="project" value="InterPro"/>
</dbReference>
<dbReference type="AlphaFoldDB" id="A0AA49GGT0"/>
<dbReference type="Gene3D" id="1.10.150.130">
    <property type="match status" value="1"/>
</dbReference>
<dbReference type="Pfam" id="PF00589">
    <property type="entry name" value="Phage_integrase"/>
    <property type="match status" value="1"/>
</dbReference>
<dbReference type="PANTHER" id="PTHR30349:SF64">
    <property type="entry name" value="PROPHAGE INTEGRASE INTD-RELATED"/>
    <property type="match status" value="1"/>
</dbReference>
<sequence>MRSNKTFGIAFFVKKYQQDKQGLVPIYVRISVNAKRLDLSVQRKIALDRWDEVRGIARGTKAEIKQLNGYLDQVKSQLIACKESLTQERKLITTEAIKSRFLGQDERGKTLKKLIEYHNEEMKDELAWGTQKNYFTTQRYVYEFLQKKRKTSDIYLDELNYKFIKDFVKFVLQRQPDGHQKPCTQNGAMKHAERLRKMVNLAIKEEWLDKDPFVKFQRKFEKKERGFLTQAELKRIEQKELRIERLDQTRDIFIFSCYTGLSYAEVFDLTSDRIVTGLDGKLWIHGQRKKSKEWFKVPLLPKAKAIIEKYQDHPLAQANRKLLPVYTNQKTNAYLKEIAILCDVHKNLTFHLARHTFATTVTLSNGVPIESVSKMLGHTSLRTTQVYAKVVEQKLSNDMDQLEAKLSTRQEDQYQIKHSAG</sequence>
<keyword evidence="2" id="KW-0238">DNA-binding</keyword>
<dbReference type="GO" id="GO:0006310">
    <property type="term" value="P:DNA recombination"/>
    <property type="evidence" value="ECO:0007669"/>
    <property type="project" value="UniProtKB-KW"/>
</dbReference>
<comment type="similarity">
    <text evidence="1">Belongs to the 'phage' integrase family.</text>
</comment>
<evidence type="ECO:0000313" key="5">
    <source>
        <dbReference type="EMBL" id="WKN34385.1"/>
    </source>
</evidence>
<gene>
    <name evidence="5" type="ORF">K4G66_18575</name>
</gene>
<dbReference type="InterPro" id="IPR035386">
    <property type="entry name" value="Arm-DNA-bind_5"/>
</dbReference>
<dbReference type="GO" id="GO:0003677">
    <property type="term" value="F:DNA binding"/>
    <property type="evidence" value="ECO:0007669"/>
    <property type="project" value="UniProtKB-KW"/>
</dbReference>
<dbReference type="CDD" id="cd01185">
    <property type="entry name" value="INTN1_C_like"/>
    <property type="match status" value="1"/>
</dbReference>
<dbReference type="EMBL" id="CP120682">
    <property type="protein sequence ID" value="WKN34385.1"/>
    <property type="molecule type" value="Genomic_DNA"/>
</dbReference>
<keyword evidence="3" id="KW-0233">DNA recombination</keyword>
<accession>A0AA49GGT0</accession>
<dbReference type="InterPro" id="IPR002104">
    <property type="entry name" value="Integrase_catalytic"/>
</dbReference>
<dbReference type="Gene3D" id="1.10.443.10">
    <property type="entry name" value="Intergrase catalytic core"/>
    <property type="match status" value="1"/>
</dbReference>
<dbReference type="InterPro" id="IPR011010">
    <property type="entry name" value="DNA_brk_join_enz"/>
</dbReference>
<dbReference type="InterPro" id="IPR013762">
    <property type="entry name" value="Integrase-like_cat_sf"/>
</dbReference>
<dbReference type="InterPro" id="IPR025269">
    <property type="entry name" value="SAM-like_dom"/>
</dbReference>
<evidence type="ECO:0000256" key="1">
    <source>
        <dbReference type="ARBA" id="ARBA00008857"/>
    </source>
</evidence>
<dbReference type="PANTHER" id="PTHR30349">
    <property type="entry name" value="PHAGE INTEGRASE-RELATED"/>
    <property type="match status" value="1"/>
</dbReference>